<gene>
    <name evidence="1" type="ORF">CALK_0140</name>
</gene>
<name>U7DCQ5_9BACT</name>
<protein>
    <submittedName>
        <fullName evidence="1">Uncharacterized protein</fullName>
    </submittedName>
</protein>
<accession>U7DCQ5</accession>
<comment type="caution">
    <text evidence="1">The sequence shown here is derived from an EMBL/GenBank/DDBJ whole genome shotgun (WGS) entry which is preliminary data.</text>
</comment>
<evidence type="ECO:0000313" key="2">
    <source>
        <dbReference type="Proteomes" id="UP000017148"/>
    </source>
</evidence>
<dbReference type="STRING" id="1313304.CALK_0140"/>
<evidence type="ECO:0000313" key="1">
    <source>
        <dbReference type="EMBL" id="ERP39343.1"/>
    </source>
</evidence>
<dbReference type="AlphaFoldDB" id="U7DCQ5"/>
<dbReference type="Proteomes" id="UP000017148">
    <property type="component" value="Unassembled WGS sequence"/>
</dbReference>
<reference evidence="1 2" key="1">
    <citation type="journal article" date="2013" name="Environ. Microbiol.">
        <title>Genome analysis of Chitinivibrio alkaliphilus gen. nov., sp. nov., a novel extremely haloalkaliphilic anaerobic chitinolytic bacterium from the candidate phylum Termite Group 3.</title>
        <authorList>
            <person name="Sorokin D.Y."/>
            <person name="Gumerov V.M."/>
            <person name="Rakitin A.L."/>
            <person name="Beletsky A.V."/>
            <person name="Damste J.S."/>
            <person name="Muyzer G."/>
            <person name="Mardanov A.V."/>
            <person name="Ravin N.V."/>
        </authorList>
    </citation>
    <scope>NUCLEOTIDE SEQUENCE [LARGE SCALE GENOMIC DNA]</scope>
    <source>
        <strain evidence="1 2">ACht1</strain>
    </source>
</reference>
<organism evidence="1 2">
    <name type="scientific">Chitinivibrio alkaliphilus ACht1</name>
    <dbReference type="NCBI Taxonomy" id="1313304"/>
    <lineage>
        <taxon>Bacteria</taxon>
        <taxon>Pseudomonadati</taxon>
        <taxon>Fibrobacterota</taxon>
        <taxon>Chitinivibrionia</taxon>
        <taxon>Chitinivibrionales</taxon>
        <taxon>Chitinivibrionaceae</taxon>
        <taxon>Chitinivibrio</taxon>
    </lineage>
</organism>
<sequence length="732" mass="82811">MDSVVYRDSVLSFSLENSVLDTSVIPPLRPDIPVDDIRISFPEKELHLGRIENLSFTHGDSPWMLTGRNLFMRMKSWIEKDSLGKDASSPKNKTSEKECSTTVLSHFVADTLIAHTTAPADVYRDSLTLKRIRPILPRRELKITHAQLHDREGKPLVQVKNVYYEKDENTLFCTLDTLNTTGGDTLIGMQVSLRGDADSLWHISKVHGENMVLASLPYEMETLSPYSFFTDTTDTGVLQTISLPAAVSIGRIRVNEGTDRAWAVDSLDLHEKNSSGSTVSFHHFSYGDSISLYHGMGTLDAEEEYVFRDLHLGSFSAMLPFAMSSSAATRAQSFPAKSLFLEDVDISFSEGENLRGAGVELNRATALPEITLDFLEWKNHAVIEEAYLRIDTSHQIHSARVARLVLDSTRFAQLPSPSVEDIMPFLNHEIDQYVKNADAYTANTALVEIATLLRAPEQPILRHLSVQREDRDYSFSARDIGVEFTYDLAEISGQLRWSDSHIIVTDLRAVTDENTRLFLYEGEIALSPPFSAKLFLEVQNFKLSQIERLYFPESDVRLRGGGYFRGRLKGDMADFTTFQGERLSLQLHNVRVENLPIQKGETIQRFAPSFSQVYFDRIVLNPLDLHDGGRLHMRSVAAHGPLLEFTGWGNLNRYGRFYFEMEGEVVHDVADQLPRLTRMALNAESADTYGHFRAKLFGTPLHQELVPERGIYGRVIRSEFRNIGASFREIFR</sequence>
<dbReference type="EMBL" id="ASJR01000001">
    <property type="protein sequence ID" value="ERP39343.1"/>
    <property type="molecule type" value="Genomic_DNA"/>
</dbReference>
<proteinExistence type="predicted"/>
<keyword evidence="2" id="KW-1185">Reference proteome</keyword>